<protein>
    <recommendedName>
        <fullName evidence="4">HTH luxR-type domain-containing protein</fullName>
    </recommendedName>
</protein>
<proteinExistence type="predicted"/>
<dbReference type="Gene3D" id="1.10.10.10">
    <property type="entry name" value="Winged helix-like DNA-binding domain superfamily/Winged helix DNA-binding domain"/>
    <property type="match status" value="1"/>
</dbReference>
<keyword evidence="3" id="KW-0804">Transcription</keyword>
<gene>
    <name evidence="5" type="ORF">Q766_08030</name>
</gene>
<dbReference type="PANTHER" id="PTHR44688:SF16">
    <property type="entry name" value="DNA-BINDING TRANSCRIPTIONAL ACTIVATOR DEVR_DOSR"/>
    <property type="match status" value="1"/>
</dbReference>
<dbReference type="GO" id="GO:0006355">
    <property type="term" value="P:regulation of DNA-templated transcription"/>
    <property type="evidence" value="ECO:0007669"/>
    <property type="project" value="InterPro"/>
</dbReference>
<evidence type="ECO:0000256" key="3">
    <source>
        <dbReference type="ARBA" id="ARBA00023163"/>
    </source>
</evidence>
<dbReference type="Gene3D" id="3.30.450.20">
    <property type="entry name" value="PAS domain"/>
    <property type="match status" value="1"/>
</dbReference>
<dbReference type="EMBL" id="JRLY01000005">
    <property type="protein sequence ID" value="KGO93245.1"/>
    <property type="molecule type" value="Genomic_DNA"/>
</dbReference>
<evidence type="ECO:0000259" key="4">
    <source>
        <dbReference type="PROSITE" id="PS50043"/>
    </source>
</evidence>
<reference evidence="5 6" key="1">
    <citation type="submission" date="2013-09" db="EMBL/GenBank/DDBJ databases">
        <authorList>
            <person name="Zeng Z."/>
            <person name="Chen C."/>
        </authorList>
    </citation>
    <scope>NUCLEOTIDE SEQUENCE [LARGE SCALE GENOMIC DNA]</scope>
    <source>
        <strain evidence="5 6">WB 4.1-42</strain>
    </source>
</reference>
<evidence type="ECO:0000256" key="2">
    <source>
        <dbReference type="ARBA" id="ARBA00023125"/>
    </source>
</evidence>
<dbReference type="PRINTS" id="PR00038">
    <property type="entry name" value="HTHLUXR"/>
</dbReference>
<dbReference type="CDD" id="cd06170">
    <property type="entry name" value="LuxR_C_like"/>
    <property type="match status" value="1"/>
</dbReference>
<dbReference type="GO" id="GO:0003677">
    <property type="term" value="F:DNA binding"/>
    <property type="evidence" value="ECO:0007669"/>
    <property type="project" value="UniProtKB-KW"/>
</dbReference>
<dbReference type="eggNOG" id="COG2197">
    <property type="taxonomic scope" value="Bacteria"/>
</dbReference>
<dbReference type="Pfam" id="PF00196">
    <property type="entry name" value="GerE"/>
    <property type="match status" value="1"/>
</dbReference>
<dbReference type="PROSITE" id="PS50043">
    <property type="entry name" value="HTH_LUXR_2"/>
    <property type="match status" value="1"/>
</dbReference>
<organism evidence="5 6">
    <name type="scientific">Flavobacterium subsaxonicum WB 4.1-42 = DSM 21790</name>
    <dbReference type="NCBI Taxonomy" id="1121898"/>
    <lineage>
        <taxon>Bacteria</taxon>
        <taxon>Pseudomonadati</taxon>
        <taxon>Bacteroidota</taxon>
        <taxon>Flavobacteriia</taxon>
        <taxon>Flavobacteriales</taxon>
        <taxon>Flavobacteriaceae</taxon>
        <taxon>Flavobacterium</taxon>
    </lineage>
</organism>
<evidence type="ECO:0000313" key="5">
    <source>
        <dbReference type="EMBL" id="KGO93245.1"/>
    </source>
</evidence>
<keyword evidence="1" id="KW-0805">Transcription regulation</keyword>
<dbReference type="STRING" id="1121898.GCA_000422725_01961"/>
<evidence type="ECO:0000313" key="6">
    <source>
        <dbReference type="Proteomes" id="UP000030111"/>
    </source>
</evidence>
<keyword evidence="6" id="KW-1185">Reference proteome</keyword>
<accession>A0A0A2MYF9</accession>
<evidence type="ECO:0000256" key="1">
    <source>
        <dbReference type="ARBA" id="ARBA00023015"/>
    </source>
</evidence>
<sequence>MFDLIHEEDKAHILNFEVAIADFFRPMHYRERFNYKLQYDFRVLHAKGHYVRILNQMIVVGYNKASNTILTFGVNANITHLKKDNRPMLSFVALDDGPSFFDVVVKSVYKPSKGILSPREKQVLKLMLEGLISKEISCRLNISKYTVDSHRKHLLEKTNSKSVSEMIKKSIVNGWI</sequence>
<dbReference type="Proteomes" id="UP000030111">
    <property type="component" value="Unassembled WGS sequence"/>
</dbReference>
<dbReference type="InterPro" id="IPR000792">
    <property type="entry name" value="Tscrpt_reg_LuxR_C"/>
</dbReference>
<dbReference type="InterPro" id="IPR016032">
    <property type="entry name" value="Sig_transdc_resp-reg_C-effctor"/>
</dbReference>
<dbReference type="SUPFAM" id="SSF46894">
    <property type="entry name" value="C-terminal effector domain of the bipartite response regulators"/>
    <property type="match status" value="1"/>
</dbReference>
<dbReference type="PANTHER" id="PTHR44688">
    <property type="entry name" value="DNA-BINDING TRANSCRIPTIONAL ACTIVATOR DEVR_DOSR"/>
    <property type="match status" value="1"/>
</dbReference>
<feature type="domain" description="HTH luxR-type" evidence="4">
    <location>
        <begin position="109"/>
        <end position="174"/>
    </location>
</feature>
<dbReference type="InterPro" id="IPR036388">
    <property type="entry name" value="WH-like_DNA-bd_sf"/>
</dbReference>
<dbReference type="AlphaFoldDB" id="A0A0A2MYF9"/>
<comment type="caution">
    <text evidence="5">The sequence shown here is derived from an EMBL/GenBank/DDBJ whole genome shotgun (WGS) entry which is preliminary data.</text>
</comment>
<dbReference type="SMART" id="SM00421">
    <property type="entry name" value="HTH_LUXR"/>
    <property type="match status" value="1"/>
</dbReference>
<keyword evidence="2" id="KW-0238">DNA-binding</keyword>
<dbReference type="PROSITE" id="PS00622">
    <property type="entry name" value="HTH_LUXR_1"/>
    <property type="match status" value="1"/>
</dbReference>
<name>A0A0A2MYF9_9FLAO</name>